<dbReference type="Proteomes" id="UP000220158">
    <property type="component" value="Unassembled WGS sequence"/>
</dbReference>
<proteinExistence type="predicted"/>
<feature type="transmembrane region" description="Helical" evidence="1">
    <location>
        <begin position="164"/>
        <end position="185"/>
    </location>
</feature>
<reference evidence="2 3" key="1">
    <citation type="submission" date="2015-04" db="EMBL/GenBank/DDBJ databases">
        <authorList>
            <consortium name="Pathogen Informatics"/>
        </authorList>
    </citation>
    <scope>NUCLEOTIDE SEQUENCE [LARGE SCALE GENOMIC DNA]</scope>
    <source>
        <strain evidence="2 3">SGS1</strain>
    </source>
</reference>
<dbReference type="VEuPathDB" id="PlasmoDB:PRELSG_0006800"/>
<gene>
    <name evidence="2" type="ORF">PRELSG_0006800</name>
</gene>
<feature type="transmembrane region" description="Helical" evidence="1">
    <location>
        <begin position="45"/>
        <end position="64"/>
    </location>
</feature>
<feature type="transmembrane region" description="Helical" evidence="1">
    <location>
        <begin position="191"/>
        <end position="212"/>
    </location>
</feature>
<keyword evidence="1" id="KW-0812">Transmembrane</keyword>
<dbReference type="RefSeq" id="XP_028531262.1">
    <property type="nucleotide sequence ID" value="XM_028676779.1"/>
</dbReference>
<dbReference type="EMBL" id="CVMU01000382">
    <property type="protein sequence ID" value="CRG85256.1"/>
    <property type="molecule type" value="Genomic_DNA"/>
</dbReference>
<evidence type="ECO:0000256" key="1">
    <source>
        <dbReference type="SAM" id="Phobius"/>
    </source>
</evidence>
<name>A0A1J1GP90_PLARL</name>
<accession>A0A1J1GP90</accession>
<evidence type="ECO:0000313" key="2">
    <source>
        <dbReference type="EMBL" id="CRG85256.1"/>
    </source>
</evidence>
<evidence type="ECO:0000313" key="3">
    <source>
        <dbReference type="Proteomes" id="UP000220158"/>
    </source>
</evidence>
<organism evidence="2 3">
    <name type="scientific">Plasmodium relictum</name>
    <dbReference type="NCBI Taxonomy" id="85471"/>
    <lineage>
        <taxon>Eukaryota</taxon>
        <taxon>Sar</taxon>
        <taxon>Alveolata</taxon>
        <taxon>Apicomplexa</taxon>
        <taxon>Aconoidasida</taxon>
        <taxon>Haemosporida</taxon>
        <taxon>Plasmodiidae</taxon>
        <taxon>Plasmodium</taxon>
        <taxon>Plasmodium (Haemamoeba)</taxon>
    </lineage>
</organism>
<dbReference type="GeneID" id="39733983"/>
<dbReference type="KEGG" id="prel:PRELSG_0006800"/>
<keyword evidence="1" id="KW-0472">Membrane</keyword>
<sequence>MKGRCNNISNTSIYPEYYFLIAKEFITTDISTIKIYNKKDKKYTLNFPIIFFIFALLICVLQCYNNGDSFRSCNYKNNLKNVLNLGFKRSLAESNDRKIQTNEEFKFCKQESLKKTNLESRKEESGIKKNIYLEEGNDIETIEKSEKVKFNERVSKMCINNLKLILSSFTFPLSLISLILSIKFIGNIDSILGPLAYLLINLSIVIHLILLIQEKIEKKRKNKL</sequence>
<protein>
    <submittedName>
        <fullName evidence="2">Fam-h protein</fullName>
    </submittedName>
</protein>
<dbReference type="AlphaFoldDB" id="A0A1J1GP90"/>
<keyword evidence="3" id="KW-1185">Reference proteome</keyword>
<keyword evidence="1" id="KW-1133">Transmembrane helix</keyword>